<dbReference type="InterPro" id="IPR045148">
    <property type="entry name" value="TCRG1-like"/>
</dbReference>
<evidence type="ECO:0000256" key="1">
    <source>
        <dbReference type="ARBA" id="ARBA00022737"/>
    </source>
</evidence>
<dbReference type="EMBL" id="CAJHNH020003979">
    <property type="protein sequence ID" value="CAG5130350.1"/>
    <property type="molecule type" value="Genomic_DNA"/>
</dbReference>
<evidence type="ECO:0000313" key="4">
    <source>
        <dbReference type="EMBL" id="CAG5130350.1"/>
    </source>
</evidence>
<sequence length="359" mass="41847">MLSNTPGINRSTSWSEVKSKVSSDPRYTAVASDSCREDLFKTYLKTLKEDTPDVIRSKEEEKLPSFTSKKKDERGEGHPAIEDFRNFLAEKVTDSEGSFESFKSKFYRNPRWTDELTAVQKKRLFESRVREVKKKLLESQATCDNTRDKEEQSQSLHSPSVSENNESSTSQKEAAVENFTKFIAEKVTDSEGSFKSFKSRFDTDLKWTKELTDAEKRKLFDSHVDEIHRKNRELLWSILDEIELSLATTWDSVKDKVQGDSRFISYTDSEKKQAKEYAVYMHKKYLKAKEDFRELLKETQLFTFKTKEILEQGSFSLKDFEDAMQNDKRFTALTCISDQRDQMILAYINELSEKTQPPD</sequence>
<accession>A0A8S3ZRA6</accession>
<feature type="compositionally biased region" description="Polar residues" evidence="2">
    <location>
        <begin position="1"/>
        <end position="16"/>
    </location>
</feature>
<proteinExistence type="predicted"/>
<dbReference type="AlphaFoldDB" id="A0A8S3ZRA6"/>
<keyword evidence="5" id="KW-1185">Reference proteome</keyword>
<feature type="region of interest" description="Disordered" evidence="2">
    <location>
        <begin position="142"/>
        <end position="171"/>
    </location>
</feature>
<dbReference type="Gene3D" id="1.10.10.440">
    <property type="entry name" value="FF domain"/>
    <property type="match status" value="5"/>
</dbReference>
<dbReference type="GO" id="GO:0005634">
    <property type="term" value="C:nucleus"/>
    <property type="evidence" value="ECO:0007669"/>
    <property type="project" value="TreeGrafter"/>
</dbReference>
<dbReference type="InterPro" id="IPR036517">
    <property type="entry name" value="FF_domain_sf"/>
</dbReference>
<dbReference type="PANTHER" id="PTHR15377">
    <property type="entry name" value="TRANSCRIPTION ELONGATION REGULATOR 1"/>
    <property type="match status" value="1"/>
</dbReference>
<evidence type="ECO:0000259" key="3">
    <source>
        <dbReference type="PROSITE" id="PS51676"/>
    </source>
</evidence>
<evidence type="ECO:0000256" key="2">
    <source>
        <dbReference type="SAM" id="MobiDB-lite"/>
    </source>
</evidence>
<dbReference type="PROSITE" id="PS51676">
    <property type="entry name" value="FF"/>
    <property type="match status" value="1"/>
</dbReference>
<protein>
    <recommendedName>
        <fullName evidence="3">FF domain-containing protein</fullName>
    </recommendedName>
</protein>
<feature type="domain" description="FF" evidence="3">
    <location>
        <begin position="1"/>
        <end position="46"/>
    </location>
</feature>
<dbReference type="InterPro" id="IPR002713">
    <property type="entry name" value="FF_domain"/>
</dbReference>
<dbReference type="Pfam" id="PF01846">
    <property type="entry name" value="FF"/>
    <property type="match status" value="2"/>
</dbReference>
<dbReference type="Proteomes" id="UP000678393">
    <property type="component" value="Unassembled WGS sequence"/>
</dbReference>
<dbReference type="SMART" id="SM00441">
    <property type="entry name" value="FF"/>
    <property type="match status" value="5"/>
</dbReference>
<dbReference type="SUPFAM" id="SSF81698">
    <property type="entry name" value="FF domain"/>
    <property type="match status" value="4"/>
</dbReference>
<dbReference type="OrthoDB" id="63972at2759"/>
<dbReference type="PANTHER" id="PTHR15377:SF5">
    <property type="entry name" value="TRANSCRIPTION ELONGATION REGULATOR 1-LIKE PROTEIN"/>
    <property type="match status" value="1"/>
</dbReference>
<evidence type="ECO:0000313" key="5">
    <source>
        <dbReference type="Proteomes" id="UP000678393"/>
    </source>
</evidence>
<organism evidence="4 5">
    <name type="scientific">Candidula unifasciata</name>
    <dbReference type="NCBI Taxonomy" id="100452"/>
    <lineage>
        <taxon>Eukaryota</taxon>
        <taxon>Metazoa</taxon>
        <taxon>Spiralia</taxon>
        <taxon>Lophotrochozoa</taxon>
        <taxon>Mollusca</taxon>
        <taxon>Gastropoda</taxon>
        <taxon>Heterobranchia</taxon>
        <taxon>Euthyneura</taxon>
        <taxon>Panpulmonata</taxon>
        <taxon>Eupulmonata</taxon>
        <taxon>Stylommatophora</taxon>
        <taxon>Helicina</taxon>
        <taxon>Helicoidea</taxon>
        <taxon>Geomitridae</taxon>
        <taxon>Candidula</taxon>
    </lineage>
</organism>
<dbReference type="GO" id="GO:0003712">
    <property type="term" value="F:transcription coregulator activity"/>
    <property type="evidence" value="ECO:0007669"/>
    <property type="project" value="TreeGrafter"/>
</dbReference>
<gene>
    <name evidence="4" type="ORF">CUNI_LOCUS15908</name>
</gene>
<keyword evidence="1" id="KW-0677">Repeat</keyword>
<dbReference type="GO" id="GO:0070063">
    <property type="term" value="F:RNA polymerase binding"/>
    <property type="evidence" value="ECO:0007669"/>
    <property type="project" value="InterPro"/>
</dbReference>
<comment type="caution">
    <text evidence="4">The sequence shown here is derived from an EMBL/GenBank/DDBJ whole genome shotgun (WGS) entry which is preliminary data.</text>
</comment>
<reference evidence="4" key="1">
    <citation type="submission" date="2021-04" db="EMBL/GenBank/DDBJ databases">
        <authorList>
            <consortium name="Molecular Ecology Group"/>
        </authorList>
    </citation>
    <scope>NUCLEOTIDE SEQUENCE</scope>
</reference>
<feature type="region of interest" description="Disordered" evidence="2">
    <location>
        <begin position="55"/>
        <end position="79"/>
    </location>
</feature>
<feature type="compositionally biased region" description="Polar residues" evidence="2">
    <location>
        <begin position="153"/>
        <end position="171"/>
    </location>
</feature>
<feature type="region of interest" description="Disordered" evidence="2">
    <location>
        <begin position="1"/>
        <end position="28"/>
    </location>
</feature>
<name>A0A8S3ZRA6_9EUPU</name>